<name>A0ABV0THJ1_9TELE</name>
<comment type="caution">
    <text evidence="1">The sequence shown here is derived from an EMBL/GenBank/DDBJ whole genome shotgun (WGS) entry which is preliminary data.</text>
</comment>
<evidence type="ECO:0000313" key="1">
    <source>
        <dbReference type="EMBL" id="MEQ2232352.1"/>
    </source>
</evidence>
<organism evidence="1 2">
    <name type="scientific">Ilyodon furcidens</name>
    <name type="common">goldbreast splitfin</name>
    <dbReference type="NCBI Taxonomy" id="33524"/>
    <lineage>
        <taxon>Eukaryota</taxon>
        <taxon>Metazoa</taxon>
        <taxon>Chordata</taxon>
        <taxon>Craniata</taxon>
        <taxon>Vertebrata</taxon>
        <taxon>Euteleostomi</taxon>
        <taxon>Actinopterygii</taxon>
        <taxon>Neopterygii</taxon>
        <taxon>Teleostei</taxon>
        <taxon>Neoteleostei</taxon>
        <taxon>Acanthomorphata</taxon>
        <taxon>Ovalentaria</taxon>
        <taxon>Atherinomorphae</taxon>
        <taxon>Cyprinodontiformes</taxon>
        <taxon>Goodeidae</taxon>
        <taxon>Ilyodon</taxon>
    </lineage>
</organism>
<gene>
    <name evidence="1" type="ORF">ILYODFUR_010309</name>
</gene>
<keyword evidence="2" id="KW-1185">Reference proteome</keyword>
<accession>A0ABV0THJ1</accession>
<protein>
    <submittedName>
        <fullName evidence="1">Uncharacterized protein</fullName>
    </submittedName>
</protein>
<evidence type="ECO:0000313" key="2">
    <source>
        <dbReference type="Proteomes" id="UP001482620"/>
    </source>
</evidence>
<proteinExistence type="predicted"/>
<dbReference type="Proteomes" id="UP001482620">
    <property type="component" value="Unassembled WGS sequence"/>
</dbReference>
<dbReference type="EMBL" id="JAHRIQ010035501">
    <property type="protein sequence ID" value="MEQ2232352.1"/>
    <property type="molecule type" value="Genomic_DNA"/>
</dbReference>
<sequence>MLSREGAIALTRLLSLVRSDGRITLLSVPVKCVQITEKKRSMFGLQDRLRSCKHGGMMLQSLRSDRTVSMEVVCFLCLSSHSFILIFSRCITIIKQPPVAPGTQ</sequence>
<reference evidence="1 2" key="1">
    <citation type="submission" date="2021-06" db="EMBL/GenBank/DDBJ databases">
        <authorList>
            <person name="Palmer J.M."/>
        </authorList>
    </citation>
    <scope>NUCLEOTIDE SEQUENCE [LARGE SCALE GENOMIC DNA]</scope>
    <source>
        <strain evidence="2">if_2019</strain>
        <tissue evidence="1">Muscle</tissue>
    </source>
</reference>